<dbReference type="AlphaFoldDB" id="A0A4S4BSI1"/>
<comment type="caution">
    <text evidence="1">The sequence shown here is derived from an EMBL/GenBank/DDBJ whole genome shotgun (WGS) entry which is preliminary data.</text>
</comment>
<dbReference type="OrthoDB" id="9797976at2"/>
<dbReference type="EMBL" id="SSNT01000013">
    <property type="protein sequence ID" value="THF77965.1"/>
    <property type="molecule type" value="Genomic_DNA"/>
</dbReference>
<dbReference type="InterPro" id="IPR007563">
    <property type="entry name" value="DUF554"/>
</dbReference>
<accession>A0A4S4BSI1</accession>
<dbReference type="PANTHER" id="PTHR36111">
    <property type="entry name" value="INNER MEMBRANE PROTEIN-RELATED"/>
    <property type="match status" value="1"/>
</dbReference>
<name>A0A4S4BSI1_9BACI</name>
<evidence type="ECO:0000313" key="2">
    <source>
        <dbReference type="Proteomes" id="UP000310334"/>
    </source>
</evidence>
<dbReference type="RefSeq" id="WP_136356375.1">
    <property type="nucleotide sequence ID" value="NZ_CP046266.1"/>
</dbReference>
<reference evidence="1 2" key="1">
    <citation type="submission" date="2019-04" db="EMBL/GenBank/DDBJ databases">
        <title>Bacillus sediminilitoris sp. nov., isolated from a tidal flat sediment on the East China Sea.</title>
        <authorList>
            <person name="Wei Y."/>
            <person name="Mao H."/>
            <person name="Fang J."/>
        </authorList>
    </citation>
    <scope>NUCLEOTIDE SEQUENCE [LARGE SCALE GENOMIC DNA]</scope>
    <source>
        <strain evidence="1 2">DSL-17</strain>
    </source>
</reference>
<protein>
    <submittedName>
        <fullName evidence="1">DUF554 domain-containing protein</fullName>
    </submittedName>
</protein>
<gene>
    <name evidence="1" type="ORF">E6W99_17885</name>
</gene>
<dbReference type="Pfam" id="PF04474">
    <property type="entry name" value="DUF554"/>
    <property type="match status" value="1"/>
</dbReference>
<dbReference type="Proteomes" id="UP000310334">
    <property type="component" value="Unassembled WGS sequence"/>
</dbReference>
<sequence length="233" mass="24619">MVLFGSAVNAVGIIIGTIIGLLLRKIPEQMKQTVMSAIGLAVVVLGLDMALSSDNFFIVIISLIVGTVIGELLRLEDGLQQIGHMLERKLGRSQSGNITQGFVTATLIFVVGAMAIVGALDSGLRQDHAILLTKSMIDGFTSIVLASTLGVGVLLSAIPVFLYQGGIAIFANVIHQFLSDSLLELLIAELTATGGVLIFGIGINMLGIKQIRVANLLPSIIVVTIIVLVQYHY</sequence>
<dbReference type="PANTHER" id="PTHR36111:SF2">
    <property type="entry name" value="INNER MEMBRANE PROTEIN"/>
    <property type="match status" value="1"/>
</dbReference>
<evidence type="ECO:0000313" key="1">
    <source>
        <dbReference type="EMBL" id="THF77965.1"/>
    </source>
</evidence>
<organism evidence="1 2">
    <name type="scientific">Metabacillus sediminilitoris</name>
    <dbReference type="NCBI Taxonomy" id="2567941"/>
    <lineage>
        <taxon>Bacteria</taxon>
        <taxon>Bacillati</taxon>
        <taxon>Bacillota</taxon>
        <taxon>Bacilli</taxon>
        <taxon>Bacillales</taxon>
        <taxon>Bacillaceae</taxon>
        <taxon>Metabacillus</taxon>
    </lineage>
</organism>
<proteinExistence type="predicted"/>
<keyword evidence="2" id="KW-1185">Reference proteome</keyword>